<dbReference type="SUPFAM" id="SSF54534">
    <property type="entry name" value="FKBP-like"/>
    <property type="match status" value="1"/>
</dbReference>
<feature type="region of interest" description="Disordered" evidence="9">
    <location>
        <begin position="156"/>
        <end position="175"/>
    </location>
</feature>
<dbReference type="InterPro" id="IPR048261">
    <property type="entry name" value="SlpA/SlyD-like_ins_sf"/>
</dbReference>
<dbReference type="GO" id="GO:0005737">
    <property type="term" value="C:cytoplasm"/>
    <property type="evidence" value="ECO:0007669"/>
    <property type="project" value="UniProtKB-SubCell"/>
</dbReference>
<comment type="similarity">
    <text evidence="3">Belongs to the FKBP-type PPIase family.</text>
</comment>
<gene>
    <name evidence="10" type="ORF">CCR82_00295</name>
</gene>
<dbReference type="RefSeq" id="WP_201243210.1">
    <property type="nucleotide sequence ID" value="NZ_NHSF01000005.1"/>
</dbReference>
<evidence type="ECO:0000256" key="7">
    <source>
        <dbReference type="ARBA" id="ARBA00023186"/>
    </source>
</evidence>
<reference evidence="10" key="2">
    <citation type="journal article" date="2020" name="Microorganisms">
        <title>Osmotic Adaptation and Compatible Solute Biosynthesis of Phototrophic Bacteria as Revealed from Genome Analyses.</title>
        <authorList>
            <person name="Imhoff J.F."/>
            <person name="Rahn T."/>
            <person name="Kunzel S."/>
            <person name="Keller A."/>
            <person name="Neulinger S.C."/>
        </authorList>
    </citation>
    <scope>NUCLEOTIDE SEQUENCE</scope>
    <source>
        <strain evidence="10">DSM 4395</strain>
    </source>
</reference>
<evidence type="ECO:0000256" key="3">
    <source>
        <dbReference type="ARBA" id="ARBA00006577"/>
    </source>
</evidence>
<keyword evidence="6" id="KW-0697">Rotamase</keyword>
<evidence type="ECO:0000256" key="4">
    <source>
        <dbReference type="ARBA" id="ARBA00013194"/>
    </source>
</evidence>
<dbReference type="Gene3D" id="2.40.10.330">
    <property type="match status" value="1"/>
</dbReference>
<dbReference type="Proteomes" id="UP001296967">
    <property type="component" value="Unassembled WGS sequence"/>
</dbReference>
<evidence type="ECO:0000256" key="2">
    <source>
        <dbReference type="ARBA" id="ARBA00004496"/>
    </source>
</evidence>
<evidence type="ECO:0000313" key="11">
    <source>
        <dbReference type="Proteomes" id="UP001296967"/>
    </source>
</evidence>
<proteinExistence type="inferred from homology"/>
<reference evidence="10" key="1">
    <citation type="submission" date="2017-05" db="EMBL/GenBank/DDBJ databases">
        <authorList>
            <person name="Imhoff J.F."/>
            <person name="Rahn T."/>
            <person name="Kuenzel S."/>
            <person name="Neulinger S.C."/>
        </authorList>
    </citation>
    <scope>NUCLEOTIDE SEQUENCE</scope>
    <source>
        <strain evidence="10">DSM 4395</strain>
    </source>
</reference>
<evidence type="ECO:0000256" key="1">
    <source>
        <dbReference type="ARBA" id="ARBA00000971"/>
    </source>
</evidence>
<dbReference type="InterPro" id="IPR046357">
    <property type="entry name" value="PPIase_dom_sf"/>
</dbReference>
<dbReference type="AlphaFoldDB" id="A0AAJ0UE90"/>
<comment type="catalytic activity">
    <reaction evidence="1">
        <text>[protein]-peptidylproline (omega=180) = [protein]-peptidylproline (omega=0)</text>
        <dbReference type="Rhea" id="RHEA:16237"/>
        <dbReference type="Rhea" id="RHEA-COMP:10747"/>
        <dbReference type="Rhea" id="RHEA-COMP:10748"/>
        <dbReference type="ChEBI" id="CHEBI:83833"/>
        <dbReference type="ChEBI" id="CHEBI:83834"/>
        <dbReference type="EC" id="5.2.1.8"/>
    </reaction>
</comment>
<evidence type="ECO:0000313" key="10">
    <source>
        <dbReference type="EMBL" id="MBK5929017.1"/>
    </source>
</evidence>
<name>A0AAJ0UE90_HALSE</name>
<comment type="caution">
    <text evidence="10">The sequence shown here is derived from an EMBL/GenBank/DDBJ whole genome shotgun (WGS) entry which is preliminary data.</text>
</comment>
<dbReference type="Gene3D" id="3.10.50.40">
    <property type="match status" value="1"/>
</dbReference>
<keyword evidence="11" id="KW-1185">Reference proteome</keyword>
<sequence length="175" mass="19587">MKQANPQRIEDDKFVELTYRVVDQKTEDVLTTVDFPLGYVQGRNAVLAPQVMAELEGRSAGETIRIPIDCTDLYGPRDESLVITDRIDNVPVDYREVGTEILMENDKGDTKRFFVTRMDDKTLTIDGNHPLCGRQVVFELEILSVRDASEEEIIAGGKVDSGPDTSGLATRPIWV</sequence>
<evidence type="ECO:0000256" key="9">
    <source>
        <dbReference type="SAM" id="MobiDB-lite"/>
    </source>
</evidence>
<keyword evidence="8 10" id="KW-0413">Isomerase</keyword>
<dbReference type="EC" id="5.2.1.8" evidence="4"/>
<evidence type="ECO:0000256" key="5">
    <source>
        <dbReference type="ARBA" id="ARBA00022490"/>
    </source>
</evidence>
<comment type="subcellular location">
    <subcellularLocation>
        <location evidence="2">Cytoplasm</location>
    </subcellularLocation>
</comment>
<dbReference type="PANTHER" id="PTHR47861:SF3">
    <property type="entry name" value="FKBP-TYPE PEPTIDYL-PROLYL CIS-TRANS ISOMERASE SLYD"/>
    <property type="match status" value="1"/>
</dbReference>
<organism evidence="10 11">
    <name type="scientific">Halochromatium salexigens</name>
    <name type="common">Chromatium salexigens</name>
    <dbReference type="NCBI Taxonomy" id="49447"/>
    <lineage>
        <taxon>Bacteria</taxon>
        <taxon>Pseudomonadati</taxon>
        <taxon>Pseudomonadota</taxon>
        <taxon>Gammaproteobacteria</taxon>
        <taxon>Chromatiales</taxon>
        <taxon>Chromatiaceae</taxon>
        <taxon>Halochromatium</taxon>
    </lineage>
</organism>
<keyword evidence="7" id="KW-0143">Chaperone</keyword>
<accession>A0AAJ0UE90</accession>
<dbReference type="GO" id="GO:0003755">
    <property type="term" value="F:peptidyl-prolyl cis-trans isomerase activity"/>
    <property type="evidence" value="ECO:0007669"/>
    <property type="project" value="UniProtKB-KW"/>
</dbReference>
<dbReference type="EMBL" id="NHSF01000005">
    <property type="protein sequence ID" value="MBK5929017.1"/>
    <property type="molecule type" value="Genomic_DNA"/>
</dbReference>
<keyword evidence="5" id="KW-0963">Cytoplasm</keyword>
<protein>
    <recommendedName>
        <fullName evidence="4">peptidylprolyl isomerase</fullName>
        <ecNumber evidence="4">5.2.1.8</ecNumber>
    </recommendedName>
</protein>
<dbReference type="PANTHER" id="PTHR47861">
    <property type="entry name" value="FKBP-TYPE PEPTIDYL-PROLYL CIS-TRANS ISOMERASE SLYD"/>
    <property type="match status" value="1"/>
</dbReference>
<evidence type="ECO:0000256" key="8">
    <source>
        <dbReference type="ARBA" id="ARBA00023235"/>
    </source>
</evidence>
<evidence type="ECO:0000256" key="6">
    <source>
        <dbReference type="ARBA" id="ARBA00023110"/>
    </source>
</evidence>